<dbReference type="PANTHER" id="PTHR10903">
    <property type="entry name" value="GTPASE, IMAP FAMILY MEMBER-RELATED"/>
    <property type="match status" value="1"/>
</dbReference>
<dbReference type="PANTHER" id="PTHR10903:SF184">
    <property type="entry name" value="GTP-BINDING PROTEIN A"/>
    <property type="match status" value="1"/>
</dbReference>
<evidence type="ECO:0000313" key="6">
    <source>
        <dbReference type="Proteomes" id="UP000596742"/>
    </source>
</evidence>
<evidence type="ECO:0000256" key="1">
    <source>
        <dbReference type="ARBA" id="ARBA00008535"/>
    </source>
</evidence>
<evidence type="ECO:0000256" key="3">
    <source>
        <dbReference type="ARBA" id="ARBA00023134"/>
    </source>
</evidence>
<dbReference type="EMBL" id="UYJE01003943">
    <property type="protein sequence ID" value="VDI23572.1"/>
    <property type="molecule type" value="Genomic_DNA"/>
</dbReference>
<reference evidence="5" key="1">
    <citation type="submission" date="2018-11" db="EMBL/GenBank/DDBJ databases">
        <authorList>
            <person name="Alioto T."/>
            <person name="Alioto T."/>
        </authorList>
    </citation>
    <scope>NUCLEOTIDE SEQUENCE</scope>
</reference>
<dbReference type="OrthoDB" id="5985928at2759"/>
<dbReference type="InterPro" id="IPR027417">
    <property type="entry name" value="P-loop_NTPase"/>
</dbReference>
<evidence type="ECO:0000259" key="4">
    <source>
        <dbReference type="PROSITE" id="PS51720"/>
    </source>
</evidence>
<dbReference type="Proteomes" id="UP000596742">
    <property type="component" value="Unassembled WGS sequence"/>
</dbReference>
<dbReference type="AlphaFoldDB" id="A0A8B6DTS2"/>
<feature type="domain" description="AIG1-type G" evidence="4">
    <location>
        <begin position="11"/>
        <end position="217"/>
    </location>
</feature>
<dbReference type="InterPro" id="IPR045058">
    <property type="entry name" value="GIMA/IAN/Toc"/>
</dbReference>
<dbReference type="InterPro" id="IPR006703">
    <property type="entry name" value="G_AIG1"/>
</dbReference>
<organism evidence="5 6">
    <name type="scientific">Mytilus galloprovincialis</name>
    <name type="common">Mediterranean mussel</name>
    <dbReference type="NCBI Taxonomy" id="29158"/>
    <lineage>
        <taxon>Eukaryota</taxon>
        <taxon>Metazoa</taxon>
        <taxon>Spiralia</taxon>
        <taxon>Lophotrochozoa</taxon>
        <taxon>Mollusca</taxon>
        <taxon>Bivalvia</taxon>
        <taxon>Autobranchia</taxon>
        <taxon>Pteriomorphia</taxon>
        <taxon>Mytilida</taxon>
        <taxon>Mytiloidea</taxon>
        <taxon>Mytilidae</taxon>
        <taxon>Mytilinae</taxon>
        <taxon>Mytilus</taxon>
    </lineage>
</organism>
<accession>A0A8B6DTS2</accession>
<dbReference type="Gene3D" id="3.40.50.300">
    <property type="entry name" value="P-loop containing nucleotide triphosphate hydrolases"/>
    <property type="match status" value="2"/>
</dbReference>
<sequence>MSLQHKSDSSKKELRIVLLGSCGSGKSRTGNTLFGANDIFDFGPPTVSVESKCDERFMWKITIVDTPGYDTLNDTKLKADVEKILEKTNPGPHAFLICIPIGRFTNEDAELITRYENSFGNDLFNFTIVIFTQIDAWQEDMDDLHIKGATFDEYVENLPKTAKTLLQKCRSRYFSLNNTASIDQNEDTVKQIFNEIESIMKANDPSFFRRKNKMACSEPYGPTSTNIRLVLIGKTGNGKSRTGNSILGVSPTDVKSSGFRFANDSNSVTYTCQWKTTNRFGKKIDVVDTPGVFDTNRTNVDVQTEIKMCIGMTTPGIHAIILTVKVGRFTKEDIDTLNHFVQYFGEALFQYVVVVFTHADRWEKDQKAKGLSSTSVEGYIKNLPEHLRSFLENCRHRYLFFNNRLTGKEQEEQVQRLIGIIDGMIIANNNQCYTNDMYKKAEELLRTEMDKTKKTRDETKRSGQFLELLLKAVGVIKRIIFM</sequence>
<feature type="domain" description="AIG1-type G" evidence="4">
    <location>
        <begin position="224"/>
        <end position="442"/>
    </location>
</feature>
<proteinExistence type="inferred from homology"/>
<dbReference type="Pfam" id="PF04548">
    <property type="entry name" value="AIG1"/>
    <property type="match status" value="2"/>
</dbReference>
<name>A0A8B6DTS2_MYTGA</name>
<keyword evidence="3" id="KW-0342">GTP-binding</keyword>
<keyword evidence="2" id="KW-0547">Nucleotide-binding</keyword>
<comment type="similarity">
    <text evidence="1">Belongs to the TRAFAC class TrmE-Era-EngA-EngB-Septin-like GTPase superfamily. AIG1/Toc34/Toc159-like paraseptin GTPase family. IAN subfamily.</text>
</comment>
<protein>
    <recommendedName>
        <fullName evidence="4">AIG1-type G domain-containing protein</fullName>
    </recommendedName>
</protein>
<dbReference type="PROSITE" id="PS51720">
    <property type="entry name" value="G_AIG1"/>
    <property type="match status" value="2"/>
</dbReference>
<dbReference type="SUPFAM" id="SSF52540">
    <property type="entry name" value="P-loop containing nucleoside triphosphate hydrolases"/>
    <property type="match status" value="2"/>
</dbReference>
<evidence type="ECO:0000256" key="2">
    <source>
        <dbReference type="ARBA" id="ARBA00022741"/>
    </source>
</evidence>
<dbReference type="GO" id="GO:0005525">
    <property type="term" value="F:GTP binding"/>
    <property type="evidence" value="ECO:0007669"/>
    <property type="project" value="UniProtKB-KW"/>
</dbReference>
<evidence type="ECO:0000313" key="5">
    <source>
        <dbReference type="EMBL" id="VDI23572.1"/>
    </source>
</evidence>
<keyword evidence="6" id="KW-1185">Reference proteome</keyword>
<gene>
    <name evidence="5" type="ORF">MGAL_10B066219</name>
</gene>
<dbReference type="FunFam" id="3.40.50.300:FF:000366">
    <property type="entry name" value="GTPase, IMAP family member 2"/>
    <property type="match status" value="1"/>
</dbReference>
<comment type="caution">
    <text evidence="5">The sequence shown here is derived from an EMBL/GenBank/DDBJ whole genome shotgun (WGS) entry which is preliminary data.</text>
</comment>